<sequence>MCLGNLQHLRTRFGNGYAVKIKVAGDDIEGVKENLIASLPGIEVQ</sequence>
<dbReference type="EMBL" id="CAJOBJ010114613">
    <property type="protein sequence ID" value="CAF4647796.1"/>
    <property type="molecule type" value="Genomic_DNA"/>
</dbReference>
<evidence type="ECO:0000313" key="3">
    <source>
        <dbReference type="Proteomes" id="UP000681967"/>
    </source>
</evidence>
<proteinExistence type="predicted"/>
<dbReference type="AlphaFoldDB" id="A0A8S2Z1L2"/>
<reference evidence="1" key="1">
    <citation type="submission" date="2021-02" db="EMBL/GenBank/DDBJ databases">
        <authorList>
            <person name="Nowell W R."/>
        </authorList>
    </citation>
    <scope>NUCLEOTIDE SEQUENCE</scope>
</reference>
<comment type="caution">
    <text evidence="1">The sequence shown here is derived from an EMBL/GenBank/DDBJ whole genome shotgun (WGS) entry which is preliminary data.</text>
</comment>
<evidence type="ECO:0000313" key="2">
    <source>
        <dbReference type="EMBL" id="CAF4647796.1"/>
    </source>
</evidence>
<feature type="non-terminal residue" evidence="1">
    <location>
        <position position="45"/>
    </location>
</feature>
<evidence type="ECO:0000313" key="1">
    <source>
        <dbReference type="EMBL" id="CAF4604380.1"/>
    </source>
</evidence>
<dbReference type="Proteomes" id="UP000681967">
    <property type="component" value="Unassembled WGS sequence"/>
</dbReference>
<dbReference type="Proteomes" id="UP000681720">
    <property type="component" value="Unassembled WGS sequence"/>
</dbReference>
<accession>A0A8S2Z1L2</accession>
<protein>
    <submittedName>
        <fullName evidence="1">Uncharacterized protein</fullName>
    </submittedName>
</protein>
<name>A0A8S2Z1L2_9BILA</name>
<gene>
    <name evidence="1" type="ORF">BYL167_LOCUS40271</name>
    <name evidence="2" type="ORF">GIL414_LOCUS40923</name>
</gene>
<organism evidence="1 3">
    <name type="scientific">Rotaria magnacalcarata</name>
    <dbReference type="NCBI Taxonomy" id="392030"/>
    <lineage>
        <taxon>Eukaryota</taxon>
        <taxon>Metazoa</taxon>
        <taxon>Spiralia</taxon>
        <taxon>Gnathifera</taxon>
        <taxon>Rotifera</taxon>
        <taxon>Eurotatoria</taxon>
        <taxon>Bdelloidea</taxon>
        <taxon>Philodinida</taxon>
        <taxon>Philodinidae</taxon>
        <taxon>Rotaria</taxon>
    </lineage>
</organism>
<dbReference type="EMBL" id="CAJOBH010099179">
    <property type="protein sequence ID" value="CAF4604380.1"/>
    <property type="molecule type" value="Genomic_DNA"/>
</dbReference>